<evidence type="ECO:0000313" key="1">
    <source>
        <dbReference type="EMBL" id="MBN8743462.1"/>
    </source>
</evidence>
<gene>
    <name evidence="1" type="ORF">J0I24_04060</name>
</gene>
<proteinExistence type="predicted"/>
<evidence type="ECO:0000313" key="2">
    <source>
        <dbReference type="Proteomes" id="UP000664800"/>
    </source>
</evidence>
<organism evidence="1 2">
    <name type="scientific">Thiomonas arsenitoxydans (strain DSM 22701 / CIP 110005 / 3As)</name>
    <dbReference type="NCBI Taxonomy" id="426114"/>
    <lineage>
        <taxon>Bacteria</taxon>
        <taxon>Pseudomonadati</taxon>
        <taxon>Pseudomonadota</taxon>
        <taxon>Betaproteobacteria</taxon>
        <taxon>Burkholderiales</taxon>
        <taxon>Thiomonas</taxon>
    </lineage>
</organism>
<accession>A0A8I1MWU1</accession>
<protein>
    <submittedName>
        <fullName evidence="1">Uncharacterized protein</fullName>
    </submittedName>
</protein>
<dbReference type="Proteomes" id="UP000664800">
    <property type="component" value="Unassembled WGS sequence"/>
</dbReference>
<name>A0A8I1MWU1_THIA3</name>
<dbReference type="EMBL" id="JAFKMR010000012">
    <property type="protein sequence ID" value="MBN8743462.1"/>
    <property type="molecule type" value="Genomic_DNA"/>
</dbReference>
<reference evidence="1" key="1">
    <citation type="submission" date="2021-02" db="EMBL/GenBank/DDBJ databases">
        <title>Thiocyanate and organic carbon inputs drive convergent selection for specific autotrophic Afipia and Thiobacillus strains within complex microbiomes.</title>
        <authorList>
            <person name="Huddy R.J."/>
            <person name="Sachdeva R."/>
            <person name="Kadzinga F."/>
            <person name="Kantor R.S."/>
            <person name="Harrison S.T.L."/>
            <person name="Banfield J.F."/>
        </authorList>
    </citation>
    <scope>NUCLEOTIDE SEQUENCE</scope>
    <source>
        <strain evidence="1">SCN18_13_7_16_R3_B_64_19</strain>
    </source>
</reference>
<dbReference type="AlphaFoldDB" id="A0A8I1MWU1"/>
<sequence>MQRNTCPHCAQAKSATDRGARHLYPIWNVHCDDCCRRVLAFYPENHLSSMNMALIVGMKRGFPFVTALQKEFRDASLKAAARAA</sequence>
<comment type="caution">
    <text evidence="1">The sequence shown here is derived from an EMBL/GenBank/DDBJ whole genome shotgun (WGS) entry which is preliminary data.</text>
</comment>
<dbReference type="RefSeq" id="WP_276728256.1">
    <property type="nucleotide sequence ID" value="NZ_JAFKMR010000012.1"/>
</dbReference>